<dbReference type="Pfam" id="PF04069">
    <property type="entry name" value="OpuAC"/>
    <property type="match status" value="1"/>
</dbReference>
<dbReference type="PROSITE" id="PS51257">
    <property type="entry name" value="PROKAR_LIPOPROTEIN"/>
    <property type="match status" value="1"/>
</dbReference>
<feature type="signal peptide" evidence="5">
    <location>
        <begin position="1"/>
        <end position="26"/>
    </location>
</feature>
<keyword evidence="3" id="KW-1003">Cell membrane</keyword>
<evidence type="ECO:0000256" key="1">
    <source>
        <dbReference type="ARBA" id="ARBA00004236"/>
    </source>
</evidence>
<keyword evidence="4" id="KW-0472">Membrane</keyword>
<keyword evidence="8" id="KW-1185">Reference proteome</keyword>
<dbReference type="InterPro" id="IPR007210">
    <property type="entry name" value="ABC_Gly_betaine_transp_sub-bd"/>
</dbReference>
<dbReference type="PANTHER" id="PTHR47737">
    <property type="entry name" value="GLYCINE BETAINE/PROLINE BETAINE TRANSPORT SYSTEM PERMEASE PROTEIN PROW"/>
    <property type="match status" value="1"/>
</dbReference>
<dbReference type="GO" id="GO:0005275">
    <property type="term" value="F:amine transmembrane transporter activity"/>
    <property type="evidence" value="ECO:0007669"/>
    <property type="project" value="TreeGrafter"/>
</dbReference>
<name>A0A380G5P4_STAIN</name>
<dbReference type="GO" id="GO:0015226">
    <property type="term" value="F:carnitine transmembrane transporter activity"/>
    <property type="evidence" value="ECO:0007669"/>
    <property type="project" value="TreeGrafter"/>
</dbReference>
<dbReference type="CDD" id="cd13639">
    <property type="entry name" value="PBP2_OpuAC_like"/>
    <property type="match status" value="1"/>
</dbReference>
<dbReference type="RefSeq" id="WP_019169237.1">
    <property type="nucleotide sequence ID" value="NZ_CAIB01000238.1"/>
</dbReference>
<dbReference type="PANTHER" id="PTHR47737:SF1">
    <property type="entry name" value="GLYCINE BETAINE_PROLINE BETAINE TRANSPORT SYSTEM PERMEASE PROTEIN PROW"/>
    <property type="match status" value="1"/>
</dbReference>
<dbReference type="Gene3D" id="3.40.190.10">
    <property type="entry name" value="Periplasmic binding protein-like II"/>
    <property type="match status" value="1"/>
</dbReference>
<dbReference type="Proteomes" id="UP000255549">
    <property type="component" value="Unassembled WGS sequence"/>
</dbReference>
<keyword evidence="2" id="KW-0813">Transport</keyword>
<evidence type="ECO:0000313" key="8">
    <source>
        <dbReference type="Proteomes" id="UP000255549"/>
    </source>
</evidence>
<keyword evidence="5" id="KW-0732">Signal</keyword>
<feature type="domain" description="ABC-type glycine betaine transport system substrate-binding" evidence="6">
    <location>
        <begin position="51"/>
        <end position="294"/>
    </location>
</feature>
<dbReference type="GO" id="GO:0031460">
    <property type="term" value="P:glycine betaine transport"/>
    <property type="evidence" value="ECO:0007669"/>
    <property type="project" value="TreeGrafter"/>
</dbReference>
<feature type="chain" id="PRO_5038807985" evidence="5">
    <location>
        <begin position="27"/>
        <end position="312"/>
    </location>
</feature>
<dbReference type="EMBL" id="UHDP01000003">
    <property type="protein sequence ID" value="SUM45660.1"/>
    <property type="molecule type" value="Genomic_DNA"/>
</dbReference>
<accession>A0A380G5P4</accession>
<evidence type="ECO:0000256" key="3">
    <source>
        <dbReference type="ARBA" id="ARBA00022475"/>
    </source>
</evidence>
<evidence type="ECO:0000256" key="5">
    <source>
        <dbReference type="SAM" id="SignalP"/>
    </source>
</evidence>
<sequence>MLKKKSVRWIGIAFIFIMALALSACGQSESNSDQKAMEMGGKEIEIPYTSDGSTARSLVIAEVLKEAGYDVVTTPVPSSGPMYASVAQNSDAFHASGRFPNVDESYMQKYGKDLTVYDEEHFIDNARVGLAVPKYMSIDSIAQLDDEPEMAKEVDHKIQGTDPRNGVMKQTKAVLDDYDLDDWQLEEGSDEEMLKILEEKYKKQEPIIITGWQPHWLFDTFEMKMLDDPNHAYGNEKQHIDLVFNKDFKDAHPAAYTIATRIAKDWDEKDEKALMKQIFVDRKNAEQVAKDYVDNHDRKVDDWLSGVHQHKS</sequence>
<evidence type="ECO:0000256" key="2">
    <source>
        <dbReference type="ARBA" id="ARBA00022448"/>
    </source>
</evidence>
<dbReference type="AlphaFoldDB" id="A0A380G5P4"/>
<evidence type="ECO:0000256" key="4">
    <source>
        <dbReference type="ARBA" id="ARBA00023136"/>
    </source>
</evidence>
<comment type="subcellular location">
    <subcellularLocation>
        <location evidence="1">Cell membrane</location>
    </subcellularLocation>
</comment>
<evidence type="ECO:0000313" key="7">
    <source>
        <dbReference type="EMBL" id="SUM45660.1"/>
    </source>
</evidence>
<dbReference type="SUPFAM" id="SSF53850">
    <property type="entry name" value="Periplasmic binding protein-like II"/>
    <property type="match status" value="1"/>
</dbReference>
<protein>
    <submittedName>
        <fullName evidence="7">Putative periplasmic component of ABC-type proline glycine betaine transport system</fullName>
    </submittedName>
</protein>
<dbReference type="OrthoDB" id="9787902at2"/>
<dbReference type="GO" id="GO:0043190">
    <property type="term" value="C:ATP-binding cassette (ABC) transporter complex"/>
    <property type="evidence" value="ECO:0007669"/>
    <property type="project" value="InterPro"/>
</dbReference>
<dbReference type="STRING" id="1141106.GCA_000308095_00534"/>
<evidence type="ECO:0000259" key="6">
    <source>
        <dbReference type="Pfam" id="PF04069"/>
    </source>
</evidence>
<dbReference type="GO" id="GO:0015871">
    <property type="term" value="P:choline transport"/>
    <property type="evidence" value="ECO:0007669"/>
    <property type="project" value="TreeGrafter"/>
</dbReference>
<organism evidence="7 8">
    <name type="scientific">Staphylococcus intermedius NCTC 11048</name>
    <dbReference type="NCBI Taxonomy" id="1141106"/>
    <lineage>
        <taxon>Bacteria</taxon>
        <taxon>Bacillati</taxon>
        <taxon>Bacillota</taxon>
        <taxon>Bacilli</taxon>
        <taxon>Bacillales</taxon>
        <taxon>Staphylococcaceae</taxon>
        <taxon>Staphylococcus</taxon>
        <taxon>Staphylococcus intermedius group</taxon>
    </lineage>
</organism>
<proteinExistence type="predicted"/>
<dbReference type="Gene3D" id="3.40.190.100">
    <property type="entry name" value="Glycine betaine-binding periplasmic protein, domain 2"/>
    <property type="match status" value="1"/>
</dbReference>
<gene>
    <name evidence="7" type="primary">opuAC</name>
    <name evidence="7" type="ORF">NCTC11048_00647</name>
</gene>
<reference evidence="7 8" key="1">
    <citation type="submission" date="2018-06" db="EMBL/GenBank/DDBJ databases">
        <authorList>
            <consortium name="Pathogen Informatics"/>
            <person name="Doyle S."/>
        </authorList>
    </citation>
    <scope>NUCLEOTIDE SEQUENCE [LARGE SCALE GENOMIC DNA]</scope>
    <source>
        <strain evidence="8">NCTC 11048</strain>
    </source>
</reference>